<dbReference type="EMBL" id="CP001101">
    <property type="protein sequence ID" value="ACE03818.1"/>
    <property type="molecule type" value="Genomic_DNA"/>
</dbReference>
<proteinExistence type="predicted"/>
<protein>
    <submittedName>
        <fullName evidence="1">Uncharacterized protein</fullName>
    </submittedName>
</protein>
<dbReference type="AlphaFoldDB" id="B3EPE0"/>
<dbReference type="HOGENOM" id="CLU_1445261_0_0_10"/>
<dbReference type="KEGG" id="cpb:Cphamn1_0867"/>
<accession>B3EPE0</accession>
<reference evidence="1" key="1">
    <citation type="submission" date="2008-06" db="EMBL/GenBank/DDBJ databases">
        <title>Complete sequence of Chlorobium phaeobacteroides BS1.</title>
        <authorList>
            <consortium name="US DOE Joint Genome Institute"/>
            <person name="Lucas S."/>
            <person name="Copeland A."/>
            <person name="Lapidus A."/>
            <person name="Glavina del Rio T."/>
            <person name="Dalin E."/>
            <person name="Tice H."/>
            <person name="Bruce D."/>
            <person name="Goodwin L."/>
            <person name="Pitluck S."/>
            <person name="Schmutz J."/>
            <person name="Larimer F."/>
            <person name="Land M."/>
            <person name="Hauser L."/>
            <person name="Kyrpides N."/>
            <person name="Ovchinnikova G."/>
            <person name="Li T."/>
            <person name="Liu Z."/>
            <person name="Zhao F."/>
            <person name="Overmann J."/>
            <person name="Bryant D.A."/>
            <person name="Richardson P."/>
        </authorList>
    </citation>
    <scope>NUCLEOTIDE SEQUENCE [LARGE SCALE GENOMIC DNA]</scope>
    <source>
        <strain evidence="1">BS1</strain>
    </source>
</reference>
<evidence type="ECO:0000313" key="1">
    <source>
        <dbReference type="EMBL" id="ACE03818.1"/>
    </source>
</evidence>
<gene>
    <name evidence="1" type="ordered locus">Cphamn1_0867</name>
</gene>
<dbReference type="OrthoDB" id="1117133at2"/>
<name>B3EPE0_CHLPB</name>
<dbReference type="STRING" id="331678.Cphamn1_0867"/>
<dbReference type="eggNOG" id="COG0764">
    <property type="taxonomic scope" value="Bacteria"/>
</dbReference>
<organism evidence="1">
    <name type="scientific">Chlorobium phaeobacteroides (strain BS1)</name>
    <dbReference type="NCBI Taxonomy" id="331678"/>
    <lineage>
        <taxon>Bacteria</taxon>
        <taxon>Pseudomonadati</taxon>
        <taxon>Chlorobiota</taxon>
        <taxon>Chlorobiia</taxon>
        <taxon>Chlorobiales</taxon>
        <taxon>Chlorobiaceae</taxon>
        <taxon>Chlorobium/Pelodictyon group</taxon>
        <taxon>Chlorobium</taxon>
    </lineage>
</organism>
<sequence>MARTLHINKRDGSVSAVLLTKDKVPLYELETRYRIMSDQLFEKLFKAKKLDFDQHLTDNPYTTALPLHDVHYANHSMTARLGPLKPEECKGHFISYPCIPVAILMHALSRTAGKLLSKVADADGAPYRVVSADVRADNFAFAGEPVFMDVNYSGRKDDDYVFFCTAKSTDDKQFGAMTLRLSRDTRS</sequence>